<dbReference type="PANTHER" id="PTHR35149:SF2">
    <property type="entry name" value="DUF262 DOMAIN-CONTAINING PROTEIN"/>
    <property type="match status" value="1"/>
</dbReference>
<evidence type="ECO:0000259" key="2">
    <source>
        <dbReference type="Pfam" id="PF07510"/>
    </source>
</evidence>
<reference evidence="3" key="1">
    <citation type="submission" date="2021-11" db="EMBL/GenBank/DDBJ databases">
        <title>BS-T2-15 a new species belonging to the Comamonadaceae family isolated from the soil of a French oak forest.</title>
        <authorList>
            <person name="Mieszkin S."/>
            <person name="Alain K."/>
        </authorList>
    </citation>
    <scope>NUCLEOTIDE SEQUENCE</scope>
    <source>
        <strain evidence="3">BS-T2-15</strain>
    </source>
</reference>
<feature type="domain" description="GmrSD restriction endonucleases C-terminal" evidence="2">
    <location>
        <begin position="444"/>
        <end position="561"/>
    </location>
</feature>
<feature type="domain" description="GmrSD restriction endonucleases N-terminal" evidence="1">
    <location>
        <begin position="12"/>
        <end position="229"/>
    </location>
</feature>
<sequence length="622" mass="71593">MKTIDGKARTLSEVLKGKRYGIDYYQREYRWQRKQAKELVDDLTAQFLQSHRSGNPRGAVAQYGNYFLGSIILSERDNQFFIVDGQQRLTTLTLLLLLLHSRQGQRPDRVHLEELIYSERFGERAFNIAVEDRRAIMSALFNGEVPDTSEASESVQTIVARYADLQELLDELGEELDDAALPYFCDWLTEKVYLIEIRAASDEDAYTIFETMNDRGLSLSPLDMLKGYLLANINDVGQRNEAARLWRERTEALRKLGKDEDTDAVKAWLRARYANSVRQRGAGAENKDFERIGTEFHRWVGEHAEALGLSTGEDYSRFVCEEMVFYTRQYERIRKASLKPEAGLEPVYHVACFNFSLQYPLLLAPLLVTDSPETVKRKVRGVAIFLDILLARRAVNYLSMTYGAMSYAVFLILRDIRGKNLTDLVALLSARLGEQGCDFEGTSDRKRNGFTGFGLNQWSMRYIKVLLARMTAHLEAVSGVHSQTSDYLVDGRGRFEIEHIWADHPELHTDEFASPTEFTEWRNRFGGLLLLPKTFNASYSDLPYEEKRQYYVSQNVLARSLHEQCYERHPGFLAYIHQEGLPFVPLPHFHKAELLARQQLYRQLADRVWDPQQLAREAQGAA</sequence>
<keyword evidence="3" id="KW-0378">Hydrolase</keyword>
<accession>A0A9X1YMU6</accession>
<comment type="caution">
    <text evidence="3">The sequence shown here is derived from an EMBL/GenBank/DDBJ whole genome shotgun (WGS) entry which is preliminary data.</text>
</comment>
<dbReference type="InterPro" id="IPR011089">
    <property type="entry name" value="GmrSD_C"/>
</dbReference>
<gene>
    <name evidence="3" type="ORF">LPC04_27515</name>
</gene>
<dbReference type="Proteomes" id="UP001139353">
    <property type="component" value="Unassembled WGS sequence"/>
</dbReference>
<dbReference type="InterPro" id="IPR004919">
    <property type="entry name" value="GmrSD_N"/>
</dbReference>
<keyword evidence="3" id="KW-0540">Nuclease</keyword>
<keyword evidence="3" id="KW-0255">Endonuclease</keyword>
<evidence type="ECO:0000259" key="1">
    <source>
        <dbReference type="Pfam" id="PF03235"/>
    </source>
</evidence>
<proteinExistence type="predicted"/>
<evidence type="ECO:0000313" key="4">
    <source>
        <dbReference type="Proteomes" id="UP001139353"/>
    </source>
</evidence>
<dbReference type="RefSeq" id="WP_275685536.1">
    <property type="nucleotide sequence ID" value="NZ_JAJLJH010000015.1"/>
</dbReference>
<dbReference type="PANTHER" id="PTHR35149">
    <property type="entry name" value="SLL5132 PROTEIN"/>
    <property type="match status" value="1"/>
</dbReference>
<dbReference type="AlphaFoldDB" id="A0A9X1YMU6"/>
<evidence type="ECO:0000313" key="3">
    <source>
        <dbReference type="EMBL" id="MCK9689484.1"/>
    </source>
</evidence>
<keyword evidence="4" id="KW-1185">Reference proteome</keyword>
<dbReference type="EMBL" id="JAJLJH010000015">
    <property type="protein sequence ID" value="MCK9689484.1"/>
    <property type="molecule type" value="Genomic_DNA"/>
</dbReference>
<organism evidence="3 4">
    <name type="scientific">Scleromatobacter humisilvae</name>
    <dbReference type="NCBI Taxonomy" id="2897159"/>
    <lineage>
        <taxon>Bacteria</taxon>
        <taxon>Pseudomonadati</taxon>
        <taxon>Pseudomonadota</taxon>
        <taxon>Betaproteobacteria</taxon>
        <taxon>Burkholderiales</taxon>
        <taxon>Sphaerotilaceae</taxon>
        <taxon>Scleromatobacter</taxon>
    </lineage>
</organism>
<dbReference type="Pfam" id="PF03235">
    <property type="entry name" value="GmrSD_N"/>
    <property type="match status" value="1"/>
</dbReference>
<dbReference type="Pfam" id="PF07510">
    <property type="entry name" value="GmrSD_C"/>
    <property type="match status" value="1"/>
</dbReference>
<dbReference type="GO" id="GO:0004519">
    <property type="term" value="F:endonuclease activity"/>
    <property type="evidence" value="ECO:0007669"/>
    <property type="project" value="UniProtKB-KW"/>
</dbReference>
<name>A0A9X1YMU6_9BURK</name>
<protein>
    <submittedName>
        <fullName evidence="3">DUF262 domain-containing HNH endonuclease family protein</fullName>
    </submittedName>
</protein>